<dbReference type="GO" id="GO:0046872">
    <property type="term" value="F:metal ion binding"/>
    <property type="evidence" value="ECO:0007669"/>
    <property type="project" value="UniProtKB-KW"/>
</dbReference>
<keyword evidence="10" id="KW-0408">Iron</keyword>
<dbReference type="Gene3D" id="1.10.3820.10">
    <property type="entry name" value="Di-heme elbow motif domain"/>
    <property type="match status" value="1"/>
</dbReference>
<evidence type="ECO:0000256" key="12">
    <source>
        <dbReference type="SAM" id="Phobius"/>
    </source>
</evidence>
<keyword evidence="9 12" id="KW-1133">Transmembrane helix</keyword>
<evidence type="ECO:0000256" key="10">
    <source>
        <dbReference type="ARBA" id="ARBA00023004"/>
    </source>
</evidence>
<dbReference type="InterPro" id="IPR038266">
    <property type="entry name" value="NapC/NirT_cytc_sf"/>
</dbReference>
<reference evidence="14" key="1">
    <citation type="submission" date="2014-07" db="EMBL/GenBank/DDBJ databases">
        <authorList>
            <person name="Hornung V.Bastian."/>
        </authorList>
    </citation>
    <scope>NUCLEOTIDE SEQUENCE</scope>
    <source>
        <strain evidence="14">PCE-S</strain>
    </source>
</reference>
<keyword evidence="4" id="KW-1003">Cell membrane</keyword>
<evidence type="ECO:0000256" key="9">
    <source>
        <dbReference type="ARBA" id="ARBA00022989"/>
    </source>
</evidence>
<keyword evidence="5" id="KW-0349">Heme</keyword>
<dbReference type="OMA" id="NCVRCHE"/>
<feature type="domain" description="NapC/NirT cytochrome c N-terminal" evidence="13">
    <location>
        <begin position="11"/>
        <end position="142"/>
    </location>
</feature>
<evidence type="ECO:0000256" key="7">
    <source>
        <dbReference type="ARBA" id="ARBA00022723"/>
    </source>
</evidence>
<keyword evidence="7" id="KW-0479">Metal-binding</keyword>
<dbReference type="EMBL" id="LOCK01000061">
    <property type="protein sequence ID" value="KTE89700.1"/>
    <property type="molecule type" value="Genomic_DNA"/>
</dbReference>
<keyword evidence="6 12" id="KW-0812">Transmembrane</keyword>
<evidence type="ECO:0000259" key="13">
    <source>
        <dbReference type="Pfam" id="PF03264"/>
    </source>
</evidence>
<dbReference type="AlphaFoldDB" id="A0A098B114"/>
<comment type="similarity">
    <text evidence="2">Belongs to the NapC/NirT/NrfH family.</text>
</comment>
<evidence type="ECO:0000256" key="11">
    <source>
        <dbReference type="ARBA" id="ARBA00023136"/>
    </source>
</evidence>
<dbReference type="Pfam" id="PF03264">
    <property type="entry name" value="Cytochrom_NNT"/>
    <property type="match status" value="1"/>
</dbReference>
<evidence type="ECO:0000256" key="1">
    <source>
        <dbReference type="ARBA" id="ARBA00004236"/>
    </source>
</evidence>
<dbReference type="RefSeq" id="WP_005810727.1">
    <property type="nucleotide sequence ID" value="NZ_CABKQQ010000029.1"/>
</dbReference>
<dbReference type="OrthoDB" id="9791652at2"/>
<dbReference type="PATRIC" id="fig|49338.4.peg.2875"/>
<proteinExistence type="inferred from homology"/>
<dbReference type="GO" id="GO:0005886">
    <property type="term" value="C:plasma membrane"/>
    <property type="evidence" value="ECO:0007669"/>
    <property type="project" value="UniProtKB-SubCell"/>
</dbReference>
<evidence type="ECO:0000256" key="6">
    <source>
        <dbReference type="ARBA" id="ARBA00022692"/>
    </source>
</evidence>
<evidence type="ECO:0000313" key="14">
    <source>
        <dbReference type="EMBL" id="CDX02564.1"/>
    </source>
</evidence>
<protein>
    <submittedName>
        <fullName evidence="14 15">Cytochrome C nitrite reductase</fullName>
    </submittedName>
</protein>
<dbReference type="Proteomes" id="UP000054623">
    <property type="component" value="Unassembled WGS sequence"/>
</dbReference>
<dbReference type="GO" id="GO:0009061">
    <property type="term" value="P:anaerobic respiration"/>
    <property type="evidence" value="ECO:0007669"/>
    <property type="project" value="TreeGrafter"/>
</dbReference>
<dbReference type="InterPro" id="IPR036280">
    <property type="entry name" value="Multihaem_cyt_sf"/>
</dbReference>
<keyword evidence="11 12" id="KW-0472">Membrane</keyword>
<evidence type="ECO:0000256" key="5">
    <source>
        <dbReference type="ARBA" id="ARBA00022617"/>
    </source>
</evidence>
<evidence type="ECO:0000313" key="16">
    <source>
        <dbReference type="Proteomes" id="UP000054623"/>
    </source>
</evidence>
<dbReference type="EMBL" id="LK996017">
    <property type="protein sequence ID" value="CDX02564.1"/>
    <property type="molecule type" value="Genomic_DNA"/>
</dbReference>
<dbReference type="PANTHER" id="PTHR30333">
    <property type="entry name" value="CYTOCHROME C-TYPE PROTEIN"/>
    <property type="match status" value="1"/>
</dbReference>
<evidence type="ECO:0000256" key="4">
    <source>
        <dbReference type="ARBA" id="ARBA00022475"/>
    </source>
</evidence>
<dbReference type="SUPFAM" id="SSF48695">
    <property type="entry name" value="Multiheme cytochromes"/>
    <property type="match status" value="1"/>
</dbReference>
<dbReference type="PANTHER" id="PTHR30333:SF1">
    <property type="entry name" value="CYTOCHROME C-TYPE PROTEIN NAPC"/>
    <property type="match status" value="1"/>
</dbReference>
<feature type="transmembrane region" description="Helical" evidence="12">
    <location>
        <begin position="12"/>
        <end position="30"/>
    </location>
</feature>
<evidence type="ECO:0000313" key="15">
    <source>
        <dbReference type="EMBL" id="KTE89700.1"/>
    </source>
</evidence>
<reference evidence="15 16" key="2">
    <citation type="submission" date="2015-12" db="EMBL/GenBank/DDBJ databases">
        <title>Draft Genome Sequence of Desulfitobacterium hafniense Strain DH, a Sulfate-reducing Bacterium Isolated from Paddy Soils.</title>
        <authorList>
            <person name="Bao P."/>
            <person name="Zhang X."/>
            <person name="Li G."/>
        </authorList>
    </citation>
    <scope>NUCLEOTIDE SEQUENCE [LARGE SCALE GENOMIC DNA]</scope>
    <source>
        <strain evidence="15 16">DH</strain>
    </source>
</reference>
<keyword evidence="3" id="KW-0813">Transport</keyword>
<evidence type="ECO:0000256" key="2">
    <source>
        <dbReference type="ARBA" id="ARBA00007395"/>
    </source>
</evidence>
<dbReference type="InterPro" id="IPR051174">
    <property type="entry name" value="Cytochrome_c-type_ET"/>
</dbReference>
<evidence type="ECO:0000256" key="3">
    <source>
        <dbReference type="ARBA" id="ARBA00022448"/>
    </source>
</evidence>
<dbReference type="InterPro" id="IPR005126">
    <property type="entry name" value="NapC/NirT_cyt_c_N"/>
</dbReference>
<organism evidence="14">
    <name type="scientific">Desulfitobacterium hafniense</name>
    <name type="common">Desulfitobacterium frappieri</name>
    <dbReference type="NCBI Taxonomy" id="49338"/>
    <lineage>
        <taxon>Bacteria</taxon>
        <taxon>Bacillati</taxon>
        <taxon>Bacillota</taxon>
        <taxon>Clostridia</taxon>
        <taxon>Eubacteriales</taxon>
        <taxon>Desulfitobacteriaceae</taxon>
        <taxon>Desulfitobacterium</taxon>
    </lineage>
</organism>
<sequence>MSPIPRKYKKLLVISIPVLAVFVGFIAYIYEYTSTTHYCGTTCHIMEEAYETQLHSVHREELVGCGDCHLYHGPNIAYSLIYKGYSGMKDVYKNAFAQPVVLHTSEWSQDVIQKNCLRCHQDVVANIRISDGPQCFDCHRNTPHGQGTQSFGIQTISTPLHSIGGS</sequence>
<evidence type="ECO:0000256" key="8">
    <source>
        <dbReference type="ARBA" id="ARBA00022982"/>
    </source>
</evidence>
<gene>
    <name evidence="15" type="ORF">AT727_10125</name>
    <name evidence="14" type="ORF">DPCES_2677</name>
</gene>
<keyword evidence="8" id="KW-0249">Electron transport</keyword>
<name>A0A098B114_DESHA</name>
<accession>A0A098B114</accession>
<comment type="subcellular location">
    <subcellularLocation>
        <location evidence="1">Cell membrane</location>
    </subcellularLocation>
</comment>
<dbReference type="GO" id="GO:0009055">
    <property type="term" value="F:electron transfer activity"/>
    <property type="evidence" value="ECO:0007669"/>
    <property type="project" value="TreeGrafter"/>
</dbReference>